<comment type="caution">
    <text evidence="2">The sequence shown here is derived from an EMBL/GenBank/DDBJ whole genome shotgun (WGS) entry which is preliminary data.</text>
</comment>
<dbReference type="Proteomes" id="UP000233551">
    <property type="component" value="Unassembled WGS sequence"/>
</dbReference>
<organism evidence="2 3">
    <name type="scientific">Punica granatum</name>
    <name type="common">Pomegranate</name>
    <dbReference type="NCBI Taxonomy" id="22663"/>
    <lineage>
        <taxon>Eukaryota</taxon>
        <taxon>Viridiplantae</taxon>
        <taxon>Streptophyta</taxon>
        <taxon>Embryophyta</taxon>
        <taxon>Tracheophyta</taxon>
        <taxon>Spermatophyta</taxon>
        <taxon>Magnoliopsida</taxon>
        <taxon>eudicotyledons</taxon>
        <taxon>Gunneridae</taxon>
        <taxon>Pentapetalae</taxon>
        <taxon>rosids</taxon>
        <taxon>malvids</taxon>
        <taxon>Myrtales</taxon>
        <taxon>Lythraceae</taxon>
        <taxon>Punica</taxon>
    </lineage>
</organism>
<gene>
    <name evidence="2" type="ORF">CRG98_005203</name>
</gene>
<feature type="compositionally biased region" description="Basic and acidic residues" evidence="1">
    <location>
        <begin position="1"/>
        <end position="14"/>
    </location>
</feature>
<feature type="region of interest" description="Disordered" evidence="1">
    <location>
        <begin position="1"/>
        <end position="121"/>
    </location>
</feature>
<accession>A0A2I0L149</accession>
<sequence>MGCREKNSSPERRMVRSISQRGQVEGGCGHCVGVAATGTRKEREDQAQTRGRGFAARILEGRRRSSLHEPSREGKGGGPLDLRATKKHHLHHGSRDKTTKTPQRSDNNPDDEPIKEDLRAINRNNDLCSEINLRLGHHKSPDVE</sequence>
<evidence type="ECO:0000313" key="2">
    <source>
        <dbReference type="EMBL" id="PKI74439.1"/>
    </source>
</evidence>
<dbReference type="EMBL" id="PGOL01000208">
    <property type="protein sequence ID" value="PKI74439.1"/>
    <property type="molecule type" value="Genomic_DNA"/>
</dbReference>
<proteinExistence type="predicted"/>
<evidence type="ECO:0000313" key="3">
    <source>
        <dbReference type="Proteomes" id="UP000233551"/>
    </source>
</evidence>
<name>A0A2I0L149_PUNGR</name>
<keyword evidence="3" id="KW-1185">Reference proteome</keyword>
<feature type="compositionally biased region" description="Basic and acidic residues" evidence="1">
    <location>
        <begin position="59"/>
        <end position="75"/>
    </location>
</feature>
<evidence type="ECO:0000256" key="1">
    <source>
        <dbReference type="SAM" id="MobiDB-lite"/>
    </source>
</evidence>
<dbReference type="AlphaFoldDB" id="A0A2I0L149"/>
<reference evidence="2 3" key="1">
    <citation type="submission" date="2017-11" db="EMBL/GenBank/DDBJ databases">
        <title>De-novo sequencing of pomegranate (Punica granatum L.) genome.</title>
        <authorList>
            <person name="Akparov Z."/>
            <person name="Amiraslanov A."/>
            <person name="Hajiyeva S."/>
            <person name="Abbasov M."/>
            <person name="Kaur K."/>
            <person name="Hamwieh A."/>
            <person name="Solovyev V."/>
            <person name="Salamov A."/>
            <person name="Braich B."/>
            <person name="Kosarev P."/>
            <person name="Mahmoud A."/>
            <person name="Hajiyev E."/>
            <person name="Babayeva S."/>
            <person name="Izzatullayeva V."/>
            <person name="Mammadov A."/>
            <person name="Mammadov A."/>
            <person name="Sharifova S."/>
            <person name="Ojaghi J."/>
            <person name="Eynullazada K."/>
            <person name="Bayramov B."/>
            <person name="Abdulazimova A."/>
            <person name="Shahmuradov I."/>
        </authorList>
    </citation>
    <scope>NUCLEOTIDE SEQUENCE [LARGE SCALE GENOMIC DNA]</scope>
    <source>
        <strain evidence="3">cv. AG2017</strain>
        <tissue evidence="2">Leaf</tissue>
    </source>
</reference>
<protein>
    <submittedName>
        <fullName evidence="2">Uncharacterized protein</fullName>
    </submittedName>
</protein>